<gene>
    <name evidence="1" type="ORF">EDC52_11719</name>
</gene>
<dbReference type="Proteomes" id="UP000295719">
    <property type="component" value="Unassembled WGS sequence"/>
</dbReference>
<evidence type="ECO:0000313" key="2">
    <source>
        <dbReference type="Proteomes" id="UP000295719"/>
    </source>
</evidence>
<dbReference type="EMBL" id="SMCR01000017">
    <property type="protein sequence ID" value="TCV91495.1"/>
    <property type="molecule type" value="Genomic_DNA"/>
</dbReference>
<dbReference type="AlphaFoldDB" id="A0A4R3YFY7"/>
<sequence length="36" mass="4115">MLPFIAKAMTCNSTQKIKMMCINDNRLKNGHLFTLS</sequence>
<accession>A0A4R3YFY7</accession>
<reference evidence="1 2" key="1">
    <citation type="submission" date="2019-03" db="EMBL/GenBank/DDBJ databases">
        <title>Genomic Encyclopedia of Type Strains, Phase IV (KMG-IV): sequencing the most valuable type-strain genomes for metagenomic binning, comparative biology and taxonomic classification.</title>
        <authorList>
            <person name="Goeker M."/>
        </authorList>
    </citation>
    <scope>NUCLEOTIDE SEQUENCE [LARGE SCALE GENOMIC DNA]</scope>
    <source>
        <strain evidence="1 2">DSM 19580</strain>
    </source>
</reference>
<proteinExistence type="predicted"/>
<organism evidence="1 2">
    <name type="scientific">Biostraticola tofi</name>
    <dbReference type="NCBI Taxonomy" id="466109"/>
    <lineage>
        <taxon>Bacteria</taxon>
        <taxon>Pseudomonadati</taxon>
        <taxon>Pseudomonadota</taxon>
        <taxon>Gammaproteobacteria</taxon>
        <taxon>Enterobacterales</taxon>
        <taxon>Bruguierivoracaceae</taxon>
        <taxon>Biostraticola</taxon>
    </lineage>
</organism>
<comment type="caution">
    <text evidence="1">The sequence shown here is derived from an EMBL/GenBank/DDBJ whole genome shotgun (WGS) entry which is preliminary data.</text>
</comment>
<protein>
    <submittedName>
        <fullName evidence="1">Uncharacterized protein</fullName>
    </submittedName>
</protein>
<evidence type="ECO:0000313" key="1">
    <source>
        <dbReference type="EMBL" id="TCV91495.1"/>
    </source>
</evidence>
<name>A0A4R3YFY7_9GAMM</name>
<keyword evidence="2" id="KW-1185">Reference proteome</keyword>